<dbReference type="EMBL" id="NRQY01000002">
    <property type="protein sequence ID" value="RUT64801.1"/>
    <property type="molecule type" value="Genomic_DNA"/>
</dbReference>
<proteinExistence type="predicted"/>
<geneLocation type="plasmid" evidence="1">
    <name>unnamed1</name>
</geneLocation>
<comment type="caution">
    <text evidence="1">The sequence shown here is derived from an EMBL/GenBank/DDBJ whole genome shotgun (WGS) entry which is preliminary data.</text>
</comment>
<gene>
    <name evidence="1" type="ORF">CKG00_16800</name>
</gene>
<name>A0A433ZRP8_MORMO</name>
<dbReference type="OrthoDB" id="6463655at2"/>
<evidence type="ECO:0000313" key="2">
    <source>
        <dbReference type="Proteomes" id="UP000286908"/>
    </source>
</evidence>
<sequence length="88" mass="10100">MAQSAVVPVIDAWLARTFPGRHQDLVYDYRQFSGDIILTALHRAVREQWLSLAAELRAELTMLSIIPCALRSFARARGVTDRDWLVFR</sequence>
<dbReference type="Proteomes" id="UP000286908">
    <property type="component" value="Unassembled WGS sequence"/>
</dbReference>
<evidence type="ECO:0000313" key="1">
    <source>
        <dbReference type="EMBL" id="RUT64801.1"/>
    </source>
</evidence>
<dbReference type="AlphaFoldDB" id="A0A433ZRP8"/>
<organism evidence="1 2">
    <name type="scientific">Morganella morganii</name>
    <name type="common">Proteus morganii</name>
    <dbReference type="NCBI Taxonomy" id="582"/>
    <lineage>
        <taxon>Bacteria</taxon>
        <taxon>Pseudomonadati</taxon>
        <taxon>Pseudomonadota</taxon>
        <taxon>Gammaproteobacteria</taxon>
        <taxon>Enterobacterales</taxon>
        <taxon>Morganellaceae</taxon>
        <taxon>Morganella</taxon>
    </lineage>
</organism>
<reference evidence="1 2" key="1">
    <citation type="submission" date="2017-08" db="EMBL/GenBank/DDBJ databases">
        <title>Draft genome sequence of pheromone producing symbiont Morganella morganii, of the female New Zealand grass grub Costelytra giveni.</title>
        <authorList>
            <person name="Laugraud A."/>
            <person name="Young S.D."/>
            <person name="Hurst M.H."/>
        </authorList>
    </citation>
    <scope>NUCLEOTIDE SEQUENCE [LARGE SCALE GENOMIC DNA]</scope>
    <source>
        <strain evidence="1 2">MMsCG</strain>
        <plasmid evidence="1">unnamed1</plasmid>
    </source>
</reference>
<protein>
    <submittedName>
        <fullName evidence="1">Uncharacterized protein</fullName>
    </submittedName>
</protein>
<accession>A0A433ZRP8</accession>
<keyword evidence="1" id="KW-0614">Plasmid</keyword>